<reference evidence="1" key="2">
    <citation type="submission" date="2003-06" db="EMBL/GenBank/DDBJ databases">
        <authorList>
            <person name="Ronning C.M."/>
        </authorList>
    </citation>
    <scope>NUCLEOTIDE SEQUENCE</scope>
</reference>
<reference evidence="1" key="4">
    <citation type="submission" date="2006-08" db="EMBL/GenBank/DDBJ databases">
        <authorList>
            <person name="Childs K."/>
        </authorList>
    </citation>
    <scope>NUCLEOTIDE SEQUENCE</scope>
</reference>
<accession>Q0KIT2</accession>
<evidence type="ECO:0000313" key="1">
    <source>
        <dbReference type="EMBL" id="ABI34302.1"/>
    </source>
</evidence>
<protein>
    <submittedName>
        <fullName evidence="1">Uncharacterized protein</fullName>
    </submittedName>
</protein>
<organism evidence="1">
    <name type="scientific">Solanum demissum</name>
    <name type="common">Wild potato</name>
    <dbReference type="NCBI Taxonomy" id="50514"/>
    <lineage>
        <taxon>Eukaryota</taxon>
        <taxon>Viridiplantae</taxon>
        <taxon>Streptophyta</taxon>
        <taxon>Embryophyta</taxon>
        <taxon>Tracheophyta</taxon>
        <taxon>Spermatophyta</taxon>
        <taxon>Magnoliopsida</taxon>
        <taxon>eudicotyledons</taxon>
        <taxon>Gunneridae</taxon>
        <taxon>Pentapetalae</taxon>
        <taxon>asterids</taxon>
        <taxon>lamiids</taxon>
        <taxon>Solanales</taxon>
        <taxon>Solanaceae</taxon>
        <taxon>Solanoideae</taxon>
        <taxon>Solaneae</taxon>
        <taxon>Solanum</taxon>
    </lineage>
</organism>
<name>Q0KIT2_SOLDE</name>
<reference evidence="1" key="1">
    <citation type="submission" date="2003-06" db="EMBL/GenBank/DDBJ databases">
        <authorList>
            <person name="Buell R."/>
            <person name="Liu J."/>
            <person name="Childs K."/>
            <person name="Zaborsky J."/>
            <person name="Tallon L."/>
            <person name="Wirtz U."/>
            <person name="Wei F."/>
            <person name="Kuang H."/>
            <person name="Zhang P."/>
            <person name="Marano M."/>
            <person name="Baker B."/>
        </authorList>
    </citation>
    <scope>NUCLEOTIDE SEQUENCE</scope>
</reference>
<proteinExistence type="predicted"/>
<dbReference type="AlphaFoldDB" id="Q0KIT2"/>
<dbReference type="EMBL" id="AC145120">
    <property type="protein sequence ID" value="ABI34302.1"/>
    <property type="molecule type" value="Genomic_DNA"/>
</dbReference>
<gene>
    <name evidence="1" type="ORF">SDM1_26t00010</name>
</gene>
<sequence length="87" mass="9698">MGQRSDEAWGWRTPGEGGEAVRRWGDILMTTENCYFPVREIDGRGEEKSLMGKGQFLEKKENVSGKGKSLTGDGIVLILGKIEKLRI</sequence>
<reference evidence="1" key="3">
    <citation type="submission" date="2004-06" db="EMBL/GenBank/DDBJ databases">
        <authorList>
            <person name="Buell R."/>
        </authorList>
    </citation>
    <scope>NUCLEOTIDE SEQUENCE</scope>
</reference>